<dbReference type="Proteomes" id="UP000003764">
    <property type="component" value="Unassembled WGS sequence"/>
</dbReference>
<name>A0ABN0ABR2_AERVM</name>
<protein>
    <submittedName>
        <fullName evidence="1">Uncharacterized protein</fullName>
    </submittedName>
</protein>
<evidence type="ECO:0000313" key="2">
    <source>
        <dbReference type="Proteomes" id="UP000003764"/>
    </source>
</evidence>
<proteinExistence type="predicted"/>
<accession>A0ABN0ABR2</accession>
<evidence type="ECO:0000313" key="1">
    <source>
        <dbReference type="EMBL" id="EFG50638.1"/>
    </source>
</evidence>
<keyword evidence="2" id="KW-1185">Reference proteome</keyword>
<comment type="caution">
    <text evidence="1">The sequence shown here is derived from an EMBL/GenBank/DDBJ whole genome shotgun (WGS) entry which is preliminary data.</text>
</comment>
<dbReference type="EMBL" id="ADNT01000002">
    <property type="protein sequence ID" value="EFG50638.1"/>
    <property type="molecule type" value="Genomic_DNA"/>
</dbReference>
<sequence>MGVSWFFVIFRFGRRKIYEEKFGFFIGYAYIISDTFEDLVKISIKIVLIL</sequence>
<organism evidence="1 2">
    <name type="scientific">Aerococcus viridans (strain ATCC 11563 / DSM 20340 / CCUG 4311 / JCM 20461 / NBRC 12219 / NCTC 8251 / M1)</name>
    <dbReference type="NCBI Taxonomy" id="655812"/>
    <lineage>
        <taxon>Bacteria</taxon>
        <taxon>Bacillati</taxon>
        <taxon>Bacillota</taxon>
        <taxon>Bacilli</taxon>
        <taxon>Lactobacillales</taxon>
        <taxon>Aerococcaceae</taxon>
        <taxon>Aerococcus</taxon>
    </lineage>
</organism>
<gene>
    <name evidence="1" type="ORF">HMPREF0061_0019</name>
</gene>
<reference evidence="1 2" key="1">
    <citation type="submission" date="2010-04" db="EMBL/GenBank/DDBJ databases">
        <authorList>
            <person name="Muzny D."/>
            <person name="Qin X."/>
            <person name="Deng J."/>
            <person name="Jiang H."/>
            <person name="Liu Y."/>
            <person name="Qu J."/>
            <person name="Song X.-Z."/>
            <person name="Zhang L."/>
            <person name="Thornton R."/>
            <person name="Coyle M."/>
            <person name="Francisco L."/>
            <person name="Jackson L."/>
            <person name="Javaid M."/>
            <person name="Korchina V."/>
            <person name="Kovar C."/>
            <person name="Mata R."/>
            <person name="Mathew T."/>
            <person name="Ngo R."/>
            <person name="Nguyen L."/>
            <person name="Nguyen N."/>
            <person name="Okwuonu G."/>
            <person name="Ongeri F."/>
            <person name="Pham C."/>
            <person name="Simmons D."/>
            <person name="Wilczek-Boney K."/>
            <person name="Hale W."/>
            <person name="Jakkamsetti A."/>
            <person name="Pham P."/>
            <person name="Ruth R."/>
            <person name="San Lucas F."/>
            <person name="Warren J."/>
            <person name="Zhang J."/>
            <person name="Zhao Z."/>
            <person name="Zhou C."/>
            <person name="Zhu D."/>
            <person name="Lee S."/>
            <person name="Bess C."/>
            <person name="Blankenburg K."/>
            <person name="Forbes L."/>
            <person name="Fu Q."/>
            <person name="Gubbala S."/>
            <person name="Hirani K."/>
            <person name="Jayaseelan J.C."/>
            <person name="Lara F."/>
            <person name="Munidasa M."/>
            <person name="Palculict T."/>
            <person name="Patil S."/>
            <person name="Pu L.-L."/>
            <person name="Saada N."/>
            <person name="Tang L."/>
            <person name="Weissenberger G."/>
            <person name="Zhu Y."/>
            <person name="Hemphill L."/>
            <person name="Shang Y."/>
            <person name="Youmans B."/>
            <person name="Ayvaz T."/>
            <person name="Ross M."/>
            <person name="Santibanez J."/>
            <person name="Aqrawi P."/>
            <person name="Gross S."/>
            <person name="Joshi V."/>
            <person name="Fowler G."/>
            <person name="Nazareth L."/>
            <person name="Reid J."/>
            <person name="Worley K."/>
            <person name="Petrosino J."/>
            <person name="Highlander S."/>
            <person name="Gibbs R."/>
            <person name="Gibbs R."/>
        </authorList>
    </citation>
    <scope>NUCLEOTIDE SEQUENCE [LARGE SCALE GENOMIC DNA]</scope>
    <source>
        <strain evidence="1 2">ATCC 11563</strain>
    </source>
</reference>